<keyword evidence="2" id="KW-1185">Reference proteome</keyword>
<dbReference type="EMBL" id="JACHIE010000024">
    <property type="protein sequence ID" value="MBB6458603.1"/>
    <property type="molecule type" value="Genomic_DNA"/>
</dbReference>
<organism evidence="1 2">
    <name type="scientific">Acetobacter lovaniensis</name>
    <dbReference type="NCBI Taxonomy" id="104100"/>
    <lineage>
        <taxon>Bacteria</taxon>
        <taxon>Pseudomonadati</taxon>
        <taxon>Pseudomonadota</taxon>
        <taxon>Alphaproteobacteria</taxon>
        <taxon>Acetobacterales</taxon>
        <taxon>Acetobacteraceae</taxon>
        <taxon>Acetobacter</taxon>
    </lineage>
</organism>
<dbReference type="Proteomes" id="UP000578000">
    <property type="component" value="Unassembled WGS sequence"/>
</dbReference>
<name>A0A841QKG7_9PROT</name>
<protein>
    <submittedName>
        <fullName evidence="1">Uncharacterized protein</fullName>
    </submittedName>
</protein>
<sequence>MIWASVKRSLFIRIFSFHTLRKFSLKSHSFYGGVTVFDADPLAVRVPALVAVTLQCLDSH</sequence>
<reference evidence="1 2" key="1">
    <citation type="submission" date="2020-08" db="EMBL/GenBank/DDBJ databases">
        <title>Genomic Encyclopedia of Type Strains, Phase IV (KMG-IV): sequencing the most valuable type-strain genomes for metagenomic binning, comparative biology and taxonomic classification.</title>
        <authorList>
            <person name="Goeker M."/>
        </authorList>
    </citation>
    <scope>NUCLEOTIDE SEQUENCE [LARGE SCALE GENOMIC DNA]</scope>
    <source>
        <strain evidence="1 2">DSM 4491</strain>
    </source>
</reference>
<gene>
    <name evidence="1" type="ORF">HNR55_003214</name>
</gene>
<evidence type="ECO:0000313" key="2">
    <source>
        <dbReference type="Proteomes" id="UP000578000"/>
    </source>
</evidence>
<accession>A0A841QKG7</accession>
<comment type="caution">
    <text evidence="1">The sequence shown here is derived from an EMBL/GenBank/DDBJ whole genome shotgun (WGS) entry which is preliminary data.</text>
</comment>
<evidence type="ECO:0000313" key="1">
    <source>
        <dbReference type="EMBL" id="MBB6458603.1"/>
    </source>
</evidence>
<proteinExistence type="predicted"/>
<dbReference type="AlphaFoldDB" id="A0A841QKG7"/>